<dbReference type="RefSeq" id="WP_182661715.1">
    <property type="nucleotide sequence ID" value="NZ_JACIVI010000001.1"/>
</dbReference>
<comment type="caution">
    <text evidence="2">The sequence shown here is derived from an EMBL/GenBank/DDBJ whole genome shotgun (WGS) entry which is preliminary data.</text>
</comment>
<dbReference type="InterPro" id="IPR002881">
    <property type="entry name" value="DUF58"/>
</dbReference>
<dbReference type="SUPFAM" id="SSF53300">
    <property type="entry name" value="vWA-like"/>
    <property type="match status" value="1"/>
</dbReference>
<proteinExistence type="predicted"/>
<gene>
    <name evidence="2" type="ORF">H4F90_04095</name>
</gene>
<evidence type="ECO:0000259" key="1">
    <source>
        <dbReference type="Pfam" id="PF01882"/>
    </source>
</evidence>
<feature type="domain" description="DUF58" evidence="1">
    <location>
        <begin position="45"/>
        <end position="253"/>
    </location>
</feature>
<evidence type="ECO:0000313" key="3">
    <source>
        <dbReference type="Proteomes" id="UP000586093"/>
    </source>
</evidence>
<dbReference type="PANTHER" id="PTHR33608:SF6">
    <property type="entry name" value="BLL2464 PROTEIN"/>
    <property type="match status" value="1"/>
</dbReference>
<protein>
    <submittedName>
        <fullName evidence="2">VWA domain-containing protein</fullName>
    </submittedName>
</protein>
<dbReference type="Pfam" id="PF01882">
    <property type="entry name" value="DUF58"/>
    <property type="match status" value="1"/>
</dbReference>
<dbReference type="EMBL" id="JACIVI010000001">
    <property type="protein sequence ID" value="MBB1161160.1"/>
    <property type="molecule type" value="Genomic_DNA"/>
</dbReference>
<sequence length="288" mass="32227">MNVRREFHYRLPGPAAGHFPGAHRSPRGESGFEFRRHLPLADAPDARRIDIHASLRDPFGSWQVRVYAQRMAAQVLLIADLSASMGFVGRHRKLDTLADFAEGLAYAAYRCGDAFGFIGCDDTVRADLLLPLTRARGAGLGLGPRLRGLRLGEGRGDLGAAGLLQAHRHLRRQRSLIFLLSDFHLPPAQIEALLRSLAGHAVVPVVVWDPLEFTLPAGQGLAPLRDPETGAERLVWLRPVLRERWSRLEDERRTFLDQLFRRHQMRPLHLADGHDPDAVTAYFYGARP</sequence>
<organism evidence="2 3">
    <name type="scientific">Aquariibacter albus</name>
    <dbReference type="NCBI Taxonomy" id="2759899"/>
    <lineage>
        <taxon>Bacteria</taxon>
        <taxon>Pseudomonadati</taxon>
        <taxon>Pseudomonadota</taxon>
        <taxon>Betaproteobacteria</taxon>
        <taxon>Burkholderiales</taxon>
        <taxon>Sphaerotilaceae</taxon>
        <taxon>Aquariibacter</taxon>
    </lineage>
</organism>
<dbReference type="InterPro" id="IPR036465">
    <property type="entry name" value="vWFA_dom_sf"/>
</dbReference>
<keyword evidence="3" id="KW-1185">Reference proteome</keyword>
<dbReference type="Proteomes" id="UP000586093">
    <property type="component" value="Unassembled WGS sequence"/>
</dbReference>
<dbReference type="AlphaFoldDB" id="A0A839HNZ5"/>
<accession>A0A839HNZ5</accession>
<evidence type="ECO:0000313" key="2">
    <source>
        <dbReference type="EMBL" id="MBB1161160.1"/>
    </source>
</evidence>
<name>A0A839HNZ5_9BURK</name>
<dbReference type="PANTHER" id="PTHR33608">
    <property type="entry name" value="BLL2464 PROTEIN"/>
    <property type="match status" value="1"/>
</dbReference>
<reference evidence="2 3" key="1">
    <citation type="submission" date="2020-08" db="EMBL/GenBank/DDBJ databases">
        <title>Aquariorum lacteus gen. nov., sp. nov., a new member of the family Comamonadaceae, isolated from freshwater aquarium.</title>
        <authorList>
            <person name="Chun S.-J."/>
        </authorList>
    </citation>
    <scope>NUCLEOTIDE SEQUENCE [LARGE SCALE GENOMIC DNA]</scope>
    <source>
        <strain evidence="2 3">SJAQ100</strain>
    </source>
</reference>